<keyword evidence="3 5" id="KW-1133">Transmembrane helix</keyword>
<keyword evidence="7" id="KW-1185">Reference proteome</keyword>
<protein>
    <submittedName>
        <fullName evidence="6">Tellurite resistance protein</fullName>
    </submittedName>
</protein>
<feature type="transmembrane region" description="Helical" evidence="5">
    <location>
        <begin position="288"/>
        <end position="310"/>
    </location>
</feature>
<comment type="caution">
    <text evidence="6">The sequence shown here is derived from an EMBL/GenBank/DDBJ whole genome shotgun (WGS) entry which is preliminary data.</text>
</comment>
<organism evidence="6 7">
    <name type="scientific">Dyella japonica</name>
    <dbReference type="NCBI Taxonomy" id="231455"/>
    <lineage>
        <taxon>Bacteria</taxon>
        <taxon>Pseudomonadati</taxon>
        <taxon>Pseudomonadota</taxon>
        <taxon>Gammaproteobacteria</taxon>
        <taxon>Lysobacterales</taxon>
        <taxon>Rhodanobacteraceae</taxon>
        <taxon>Dyella</taxon>
    </lineage>
</organism>
<evidence type="ECO:0000313" key="6">
    <source>
        <dbReference type="EMBL" id="MET3650504.1"/>
    </source>
</evidence>
<keyword evidence="4 5" id="KW-0472">Membrane</keyword>
<evidence type="ECO:0000256" key="5">
    <source>
        <dbReference type="SAM" id="Phobius"/>
    </source>
</evidence>
<feature type="transmembrane region" description="Helical" evidence="5">
    <location>
        <begin position="258"/>
        <end position="276"/>
    </location>
</feature>
<feature type="transmembrane region" description="Helical" evidence="5">
    <location>
        <begin position="7"/>
        <end position="25"/>
    </location>
</feature>
<dbReference type="InterPro" id="IPR052951">
    <property type="entry name" value="Tellurite_res_ion_channel"/>
</dbReference>
<gene>
    <name evidence="6" type="ORF">ABIC75_000206</name>
</gene>
<dbReference type="InterPro" id="IPR004695">
    <property type="entry name" value="SLAC1/Mae1/Ssu1/TehA"/>
</dbReference>
<evidence type="ECO:0000256" key="3">
    <source>
        <dbReference type="ARBA" id="ARBA00022989"/>
    </source>
</evidence>
<dbReference type="Gene3D" id="1.50.10.150">
    <property type="entry name" value="Voltage-dependent anion channel"/>
    <property type="match status" value="1"/>
</dbReference>
<evidence type="ECO:0000313" key="7">
    <source>
        <dbReference type="Proteomes" id="UP001549184"/>
    </source>
</evidence>
<reference evidence="6 7" key="1">
    <citation type="submission" date="2024-06" db="EMBL/GenBank/DDBJ databases">
        <title>Sorghum-associated microbial communities from plants grown in Nebraska, USA.</title>
        <authorList>
            <person name="Schachtman D."/>
        </authorList>
    </citation>
    <scope>NUCLEOTIDE SEQUENCE [LARGE SCALE GENOMIC DNA]</scope>
    <source>
        <strain evidence="6 7">1073</strain>
    </source>
</reference>
<feature type="transmembrane region" description="Helical" evidence="5">
    <location>
        <begin position="45"/>
        <end position="66"/>
    </location>
</feature>
<sequence>MTRQRQLPVIPASFFGIVLGLAGLGNAWRAAHRVWSLPAVVGESLLLLATLVWITLVAFYVAKWIYASHHARSELSHPVQCCFVGLIGVSGMLIAGAILPYSRGVALILFVVCVIYTVLFAAWRTGTLWQGGREAAHTTAVLYLPTVAGSFVTAAVASALGYADWGQLAFGAGLFSWLAIESVLIHRLYTAEALPLPIRPTLGIQLAPPTVGAIAYLGISSGPPDLFVHALLGYGLLQALILIRLLPWIRAQPFSAGYWGFTFGLSALASAPLRLIERGETGPIALLAPYLFIGANVIILAMSLATLNLWARGKLLPPVPAPAAS</sequence>
<dbReference type="Proteomes" id="UP001549184">
    <property type="component" value="Unassembled WGS sequence"/>
</dbReference>
<feature type="transmembrane region" description="Helical" evidence="5">
    <location>
        <begin position="78"/>
        <end position="99"/>
    </location>
</feature>
<dbReference type="CDD" id="cd09324">
    <property type="entry name" value="TDT_TehA"/>
    <property type="match status" value="1"/>
</dbReference>
<dbReference type="Pfam" id="PF03595">
    <property type="entry name" value="SLAC1"/>
    <property type="match status" value="1"/>
</dbReference>
<dbReference type="PANTHER" id="PTHR37955:SF1">
    <property type="entry name" value="DEP DOMAIN-CONTAINING PROTEIN"/>
    <property type="match status" value="1"/>
</dbReference>
<feature type="transmembrane region" description="Helical" evidence="5">
    <location>
        <begin position="226"/>
        <end position="246"/>
    </location>
</feature>
<feature type="transmembrane region" description="Helical" evidence="5">
    <location>
        <begin position="105"/>
        <end position="123"/>
    </location>
</feature>
<comment type="subcellular location">
    <subcellularLocation>
        <location evidence="1">Membrane</location>
        <topology evidence="1">Multi-pass membrane protein</topology>
    </subcellularLocation>
</comment>
<accession>A0ABV2JNT5</accession>
<feature type="transmembrane region" description="Helical" evidence="5">
    <location>
        <begin position="135"/>
        <end position="162"/>
    </location>
</feature>
<keyword evidence="2 5" id="KW-0812">Transmembrane</keyword>
<dbReference type="InterPro" id="IPR039264">
    <property type="entry name" value="TehA"/>
</dbReference>
<dbReference type="EMBL" id="JBEPMU010000001">
    <property type="protein sequence ID" value="MET3650504.1"/>
    <property type="molecule type" value="Genomic_DNA"/>
</dbReference>
<dbReference type="NCBIfam" id="NF008032">
    <property type="entry name" value="PRK10764.1"/>
    <property type="match status" value="1"/>
</dbReference>
<dbReference type="PANTHER" id="PTHR37955">
    <property type="entry name" value="TELLURITE RESISTANCE PROTEIN TEHA"/>
    <property type="match status" value="1"/>
</dbReference>
<evidence type="ECO:0000256" key="2">
    <source>
        <dbReference type="ARBA" id="ARBA00022692"/>
    </source>
</evidence>
<name>A0ABV2JNT5_9GAMM</name>
<dbReference type="RefSeq" id="WP_354012001.1">
    <property type="nucleotide sequence ID" value="NZ_JBEPMU010000001.1"/>
</dbReference>
<proteinExistence type="predicted"/>
<evidence type="ECO:0000256" key="4">
    <source>
        <dbReference type="ARBA" id="ARBA00023136"/>
    </source>
</evidence>
<dbReference type="InterPro" id="IPR038665">
    <property type="entry name" value="Voltage-dep_anion_channel_sf"/>
</dbReference>
<evidence type="ECO:0000256" key="1">
    <source>
        <dbReference type="ARBA" id="ARBA00004141"/>
    </source>
</evidence>